<protein>
    <submittedName>
        <fullName evidence="1">Uncharacterized protein</fullName>
    </submittedName>
</protein>
<evidence type="ECO:0000313" key="1">
    <source>
        <dbReference type="EMBL" id="CAI2001309.1"/>
    </source>
</evidence>
<dbReference type="EMBL" id="OX291497">
    <property type="protein sequence ID" value="CAI2001309.1"/>
    <property type="molecule type" value="Genomic_DNA"/>
</dbReference>
<proteinExistence type="predicted"/>
<sequence length="53" mass="6008">MTVINRMSNNSPQEGLSGRQIMYDEDGKPYVRPVRTSQNPLIQSVCDILLTKL</sequence>
<evidence type="ECO:0000313" key="2">
    <source>
        <dbReference type="Proteomes" id="UP001152964"/>
    </source>
</evidence>
<dbReference type="Gene3D" id="4.10.320.60">
    <property type="match status" value="1"/>
</dbReference>
<keyword evidence="2" id="KW-1185">Reference proteome</keyword>
<organism evidence="1 2">
    <name type="scientific">Saccharomyces eubayanus</name>
    <name type="common">Yeast</name>
    <dbReference type="NCBI Taxonomy" id="1080349"/>
    <lineage>
        <taxon>Eukaryota</taxon>
        <taxon>Fungi</taxon>
        <taxon>Dikarya</taxon>
        <taxon>Ascomycota</taxon>
        <taxon>Saccharomycotina</taxon>
        <taxon>Saccharomycetes</taxon>
        <taxon>Saccharomycetales</taxon>
        <taxon>Saccharomycetaceae</taxon>
        <taxon>Saccharomyces</taxon>
    </lineage>
</organism>
<name>A0ABN8VW08_SACEU</name>
<reference evidence="1" key="1">
    <citation type="submission" date="2022-08" db="EMBL/GenBank/DDBJ databases">
        <authorList>
            <person name="Byrne P K."/>
        </authorList>
    </citation>
    <scope>NUCLEOTIDE SEQUENCE</scope>
    <source>
        <strain evidence="1">UCD650</strain>
    </source>
</reference>
<accession>A0ABN8VW08</accession>
<gene>
    <name evidence="1" type="primary">U6500G02900</name>
    <name evidence="1" type="ORF">SEUBUCD650_0G02900</name>
</gene>
<dbReference type="Proteomes" id="UP001152964">
    <property type="component" value="Chromosome 7"/>
</dbReference>